<dbReference type="OrthoDB" id="7745356at2"/>
<keyword evidence="1" id="KW-0812">Transmembrane</keyword>
<keyword evidence="3" id="KW-1185">Reference proteome</keyword>
<organism evidence="2 3">
    <name type="scientific">Sphingomonas suaedae</name>
    <dbReference type="NCBI Taxonomy" id="2599297"/>
    <lineage>
        <taxon>Bacteria</taxon>
        <taxon>Pseudomonadati</taxon>
        <taxon>Pseudomonadota</taxon>
        <taxon>Alphaproteobacteria</taxon>
        <taxon>Sphingomonadales</taxon>
        <taxon>Sphingomonadaceae</taxon>
        <taxon>Sphingomonas</taxon>
    </lineage>
</organism>
<gene>
    <name evidence="2" type="ORF">FPZ54_12250</name>
</gene>
<accession>A0A518RGX9</accession>
<protein>
    <submittedName>
        <fullName evidence="2">Uncharacterized protein</fullName>
    </submittedName>
</protein>
<dbReference type="RefSeq" id="WP_145847586.1">
    <property type="nucleotide sequence ID" value="NZ_CP042239.1"/>
</dbReference>
<dbReference type="Proteomes" id="UP000318055">
    <property type="component" value="Chromosome"/>
</dbReference>
<name>A0A518RGX9_9SPHN</name>
<evidence type="ECO:0000313" key="3">
    <source>
        <dbReference type="Proteomes" id="UP000318055"/>
    </source>
</evidence>
<reference evidence="2 3" key="1">
    <citation type="submission" date="2019-07" db="EMBL/GenBank/DDBJ databases">
        <title>Sphingomonas alkalisoli sp. nov., isolated from rhizosphere soil of Suaedae salsa.</title>
        <authorList>
            <person name="Zhang H."/>
            <person name="Xu L."/>
            <person name="Zhang J.-X."/>
            <person name="Sun J.-Q."/>
        </authorList>
    </citation>
    <scope>NUCLEOTIDE SEQUENCE [LARGE SCALE GENOMIC DNA]</scope>
    <source>
        <strain evidence="2 3">XS-10</strain>
    </source>
</reference>
<proteinExistence type="predicted"/>
<feature type="transmembrane region" description="Helical" evidence="1">
    <location>
        <begin position="296"/>
        <end position="321"/>
    </location>
</feature>
<keyword evidence="1" id="KW-1133">Transmembrane helix</keyword>
<dbReference type="EMBL" id="CP042239">
    <property type="protein sequence ID" value="QDX26705.1"/>
    <property type="molecule type" value="Genomic_DNA"/>
</dbReference>
<dbReference type="KEGG" id="ssua:FPZ54_12250"/>
<dbReference type="AlphaFoldDB" id="A0A518RGX9"/>
<evidence type="ECO:0000313" key="2">
    <source>
        <dbReference type="EMBL" id="QDX26705.1"/>
    </source>
</evidence>
<feature type="transmembrane region" description="Helical" evidence="1">
    <location>
        <begin position="264"/>
        <end position="284"/>
    </location>
</feature>
<keyword evidence="1" id="KW-0472">Membrane</keyword>
<evidence type="ECO:0000256" key="1">
    <source>
        <dbReference type="SAM" id="Phobius"/>
    </source>
</evidence>
<sequence>MASAVVRTPKLTDGRLYQLAQQLLELFPDGEAKFTYPLMETGSADAETDFEGLIGSKQRLIQEFHFSFPGTVKERVSFHRGVVEEEHWRQHPNQSGFARAVPSAHFDEIGLLAPERGYGGQNQPAPDRLSRNDIFQITDLINELAVDSAFVGQRESATTLSDIVAGQIGDSRQLHLEMTRDLAKARAEADKQNEGRRAALEAEAAEKISFLAKREAELETRRSELNDREPQHERRRLREHLTSRLQEEISRPNKQARNGENRSYFLYLAAGSLFVMLSVGLTLAANLDDVTGSYSFWAYTVKSLAAGVAGAAFIWAGLAGLKTAAIANRKHEDAIQRYGFDMDRASWIVETILQMNSVEKADVPTEWLESVCRDLFVFQDKPSDENRSLEAFAALFDATARAKIGTNGLEFEVDRKGARRLAQA</sequence>